<dbReference type="EMBL" id="JACJVQ010000013">
    <property type="protein sequence ID" value="MBB6635361.1"/>
    <property type="molecule type" value="Genomic_DNA"/>
</dbReference>
<protein>
    <recommendedName>
        <fullName evidence="4">Sporulation protein YpjB</fullName>
    </recommendedName>
</protein>
<proteinExistence type="predicted"/>
<dbReference type="Pfam" id="PF09577">
    <property type="entry name" value="Spore_YpjB"/>
    <property type="match status" value="1"/>
</dbReference>
<accession>A0A841T2P4</accession>
<dbReference type="Proteomes" id="UP000535838">
    <property type="component" value="Unassembled WGS sequence"/>
</dbReference>
<keyword evidence="1" id="KW-0812">Transmembrane</keyword>
<feature type="transmembrane region" description="Helical" evidence="1">
    <location>
        <begin position="263"/>
        <end position="282"/>
    </location>
</feature>
<evidence type="ECO:0000256" key="1">
    <source>
        <dbReference type="SAM" id="Phobius"/>
    </source>
</evidence>
<evidence type="ECO:0008006" key="4">
    <source>
        <dbReference type="Google" id="ProtNLM"/>
    </source>
</evidence>
<reference evidence="2 3" key="1">
    <citation type="submission" date="2020-08" db="EMBL/GenBank/DDBJ databases">
        <title>Cohnella phylogeny.</title>
        <authorList>
            <person name="Dunlap C."/>
        </authorList>
    </citation>
    <scope>NUCLEOTIDE SEQUENCE [LARGE SCALE GENOMIC DNA]</scope>
    <source>
        <strain evidence="2 3">DSM 25241</strain>
    </source>
</reference>
<keyword evidence="1" id="KW-1133">Transmembrane helix</keyword>
<name>A0A841T2P4_9BACL</name>
<dbReference type="RefSeq" id="WP_185120597.1">
    <property type="nucleotide sequence ID" value="NZ_JACJVQ010000013.1"/>
</dbReference>
<gene>
    <name evidence="2" type="ORF">H7B67_14675</name>
</gene>
<organism evidence="2 3">
    <name type="scientific">Cohnella thailandensis</name>
    <dbReference type="NCBI Taxonomy" id="557557"/>
    <lineage>
        <taxon>Bacteria</taxon>
        <taxon>Bacillati</taxon>
        <taxon>Bacillota</taxon>
        <taxon>Bacilli</taxon>
        <taxon>Bacillales</taxon>
        <taxon>Paenibacillaceae</taxon>
        <taxon>Cohnella</taxon>
    </lineage>
</organism>
<evidence type="ECO:0000313" key="3">
    <source>
        <dbReference type="Proteomes" id="UP000535838"/>
    </source>
</evidence>
<sequence length="311" mass="33605">MRGKQAAKGSIFKWASLLTAALSLFFAGLPVAATVMRGGSGEAQAVKPEAVKPQAEPSNAAVQAFYSAAEALYDSVRKGDRLGGTRALQEVERSLRKLPMSRIPNAEGISSLAASVAEMKRAWTAVSPDEARIEQAAGSVRMAADALANPTRPLWHQYQTVLSQDSAALIEAIEDADSPKDALERLSRHYGIIRAAASLQAEPSAVERMDSVLRYADRLLSSGQPQSDLANDLGRHIQDAIAGLFPQAEGSPTNVVPLAPPSWGITATIGSFIITILSWAGWRRFRFERMHPGRRSEASKNRSDAANRWFR</sequence>
<comment type="caution">
    <text evidence="2">The sequence shown here is derived from an EMBL/GenBank/DDBJ whole genome shotgun (WGS) entry which is preliminary data.</text>
</comment>
<dbReference type="InterPro" id="IPR014231">
    <property type="entry name" value="Spore_YpjB"/>
</dbReference>
<keyword evidence="3" id="KW-1185">Reference proteome</keyword>
<evidence type="ECO:0000313" key="2">
    <source>
        <dbReference type="EMBL" id="MBB6635361.1"/>
    </source>
</evidence>
<dbReference type="AlphaFoldDB" id="A0A841T2P4"/>
<keyword evidence="1" id="KW-0472">Membrane</keyword>